<dbReference type="AlphaFoldDB" id="A0A4Y2VHY8"/>
<sequence>MGKLLKIGRKVYQISIWAPFVARVTSRRSHSTCLSTWIIDDRTTPNSMEACLVDFVGERVKASRIRSTSLSLMVDHFLVYPEHYQSLEISYARTKCCSDLEVVY</sequence>
<dbReference type="EMBL" id="BGPR01046282">
    <property type="protein sequence ID" value="GBO23250.1"/>
    <property type="molecule type" value="Genomic_DNA"/>
</dbReference>
<name>A0A4Y2VHY8_ARAVE</name>
<reference evidence="1 2" key="1">
    <citation type="journal article" date="2019" name="Sci. Rep.">
        <title>Orb-weaving spider Araneus ventricosus genome elucidates the spidroin gene catalogue.</title>
        <authorList>
            <person name="Kono N."/>
            <person name="Nakamura H."/>
            <person name="Ohtoshi R."/>
            <person name="Moran D.A.P."/>
            <person name="Shinohara A."/>
            <person name="Yoshida Y."/>
            <person name="Fujiwara M."/>
            <person name="Mori M."/>
            <person name="Tomita M."/>
            <person name="Arakawa K."/>
        </authorList>
    </citation>
    <scope>NUCLEOTIDE SEQUENCE [LARGE SCALE GENOMIC DNA]</scope>
</reference>
<gene>
    <name evidence="1" type="ORF">AVEN_241532_1</name>
</gene>
<accession>A0A4Y2VHY8</accession>
<evidence type="ECO:0000313" key="2">
    <source>
        <dbReference type="Proteomes" id="UP000499080"/>
    </source>
</evidence>
<proteinExistence type="predicted"/>
<protein>
    <submittedName>
        <fullName evidence="1">Uncharacterized protein</fullName>
    </submittedName>
</protein>
<comment type="caution">
    <text evidence="1">The sequence shown here is derived from an EMBL/GenBank/DDBJ whole genome shotgun (WGS) entry which is preliminary data.</text>
</comment>
<organism evidence="1 2">
    <name type="scientific">Araneus ventricosus</name>
    <name type="common">Orbweaver spider</name>
    <name type="synonym">Epeira ventricosa</name>
    <dbReference type="NCBI Taxonomy" id="182803"/>
    <lineage>
        <taxon>Eukaryota</taxon>
        <taxon>Metazoa</taxon>
        <taxon>Ecdysozoa</taxon>
        <taxon>Arthropoda</taxon>
        <taxon>Chelicerata</taxon>
        <taxon>Arachnida</taxon>
        <taxon>Araneae</taxon>
        <taxon>Araneomorphae</taxon>
        <taxon>Entelegynae</taxon>
        <taxon>Araneoidea</taxon>
        <taxon>Araneidae</taxon>
        <taxon>Araneus</taxon>
    </lineage>
</organism>
<dbReference type="Proteomes" id="UP000499080">
    <property type="component" value="Unassembled WGS sequence"/>
</dbReference>
<keyword evidence="2" id="KW-1185">Reference proteome</keyword>
<evidence type="ECO:0000313" key="1">
    <source>
        <dbReference type="EMBL" id="GBO23250.1"/>
    </source>
</evidence>